<comment type="similarity">
    <text evidence="1">Belongs to the helicase family. RecQ subfamily.</text>
</comment>
<dbReference type="OrthoDB" id="5959447at2759"/>
<reference evidence="8" key="1">
    <citation type="submission" date="2020-04" db="EMBL/GenBank/DDBJ databases">
        <authorList>
            <person name="Alioto T."/>
            <person name="Alioto T."/>
            <person name="Gomez Garrido J."/>
        </authorList>
    </citation>
    <scope>NUCLEOTIDE SEQUENCE</scope>
    <source>
        <strain evidence="8">A484AB</strain>
    </source>
</reference>
<comment type="caution">
    <text evidence="8">The sequence shown here is derived from an EMBL/GenBank/DDBJ whole genome shotgun (WGS) entry which is preliminary data.</text>
</comment>
<accession>A0A6S7IV44</accession>
<dbReference type="SUPFAM" id="SSF52540">
    <property type="entry name" value="P-loop containing nucleoside triphosphate hydrolases"/>
    <property type="match status" value="1"/>
</dbReference>
<keyword evidence="9" id="KW-1185">Reference proteome</keyword>
<dbReference type="GO" id="GO:0005694">
    <property type="term" value="C:chromosome"/>
    <property type="evidence" value="ECO:0007669"/>
    <property type="project" value="TreeGrafter"/>
</dbReference>
<evidence type="ECO:0000256" key="7">
    <source>
        <dbReference type="ARBA" id="ARBA00044542"/>
    </source>
</evidence>
<dbReference type="AlphaFoldDB" id="A0A6S7IV44"/>
<proteinExistence type="inferred from homology"/>
<sequence length="487" mass="54736">MLTNQKYSSKLCALAIDEAHVIKQWGTSTNNKLVAFRDCYSRLHEFRSLAPSVHMIALTATATKSTRDTIFAVLLMDNPCVIFESPNKDNIAYVVEYMSRDEDLEHYFSWLVEELREKKEHCDRTIIYCQTIKQCGLLYATLKAALGNDMRIGNGCTNNCLIEMLHSCTPSANKESIIKSFSEECGVIRVLIATIAFGMGVNCQAVSRVIHFGPAKNIESYAQETGRAGRSGSQAVAYLLYNGILLNHVEWDVKSYVRNDMCRRTTILKHFDEDASPHPVLHLCCDYCASKCECGSSDCGTLTMYPSKVPRKEPESKLRSRGVTNEQREAVLEKLTTYHKMLISNLVSTSAKTELKTLTGISLVLGFSELQIQQVLENLRNLFSLLDICKFVEIWDMMHAHKILSIIKEIFKDVQDNTCNVANAEYEIDDTGLLEDWETIIEDDELFAMAVENLSVSQLDESFTEQSANLSGASLDMSLLADVLDNI</sequence>
<evidence type="ECO:0000256" key="4">
    <source>
        <dbReference type="ARBA" id="ARBA00023242"/>
    </source>
</evidence>
<dbReference type="PROSITE" id="PS51192">
    <property type="entry name" value="HELICASE_ATP_BIND_1"/>
    <property type="match status" value="1"/>
</dbReference>
<protein>
    <recommendedName>
        <fullName evidence="6">DNA 3'-5' helicase</fullName>
        <ecNumber evidence="6">5.6.2.4</ecNumber>
    </recommendedName>
    <alternativeName>
        <fullName evidence="7">DNA 3'-5' helicase BLM</fullName>
    </alternativeName>
</protein>
<dbReference type="GO" id="GO:0000724">
    <property type="term" value="P:double-strand break repair via homologous recombination"/>
    <property type="evidence" value="ECO:0007669"/>
    <property type="project" value="TreeGrafter"/>
</dbReference>
<evidence type="ECO:0000313" key="9">
    <source>
        <dbReference type="Proteomes" id="UP001152795"/>
    </source>
</evidence>
<evidence type="ECO:0000313" key="8">
    <source>
        <dbReference type="EMBL" id="CAB4023265.1"/>
    </source>
</evidence>
<evidence type="ECO:0000256" key="5">
    <source>
        <dbReference type="ARBA" id="ARBA00034617"/>
    </source>
</evidence>
<evidence type="ECO:0000256" key="2">
    <source>
        <dbReference type="ARBA" id="ARBA00023125"/>
    </source>
</evidence>
<evidence type="ECO:0000256" key="1">
    <source>
        <dbReference type="ARBA" id="ARBA00005446"/>
    </source>
</evidence>
<organism evidence="8 9">
    <name type="scientific">Paramuricea clavata</name>
    <name type="common">Red gorgonian</name>
    <name type="synonym">Violescent sea-whip</name>
    <dbReference type="NCBI Taxonomy" id="317549"/>
    <lineage>
        <taxon>Eukaryota</taxon>
        <taxon>Metazoa</taxon>
        <taxon>Cnidaria</taxon>
        <taxon>Anthozoa</taxon>
        <taxon>Octocorallia</taxon>
        <taxon>Malacalcyonacea</taxon>
        <taxon>Plexauridae</taxon>
        <taxon>Paramuricea</taxon>
    </lineage>
</organism>
<dbReference type="InterPro" id="IPR001650">
    <property type="entry name" value="Helicase_C-like"/>
</dbReference>
<comment type="catalytic activity">
    <reaction evidence="5">
        <text>Couples ATP hydrolysis with the unwinding of duplex DNA by translocating in the 3'-5' direction.</text>
        <dbReference type="EC" id="5.6.2.4"/>
    </reaction>
</comment>
<gene>
    <name evidence="8" type="ORF">PACLA_8A062120</name>
</gene>
<dbReference type="Proteomes" id="UP001152795">
    <property type="component" value="Unassembled WGS sequence"/>
</dbReference>
<dbReference type="EMBL" id="CACRXK020012406">
    <property type="protein sequence ID" value="CAB4023265.1"/>
    <property type="molecule type" value="Genomic_DNA"/>
</dbReference>
<dbReference type="PROSITE" id="PS51194">
    <property type="entry name" value="HELICASE_CTER"/>
    <property type="match status" value="1"/>
</dbReference>
<evidence type="ECO:0000256" key="3">
    <source>
        <dbReference type="ARBA" id="ARBA00023235"/>
    </source>
</evidence>
<dbReference type="Gene3D" id="3.40.50.300">
    <property type="entry name" value="P-loop containing nucleotide triphosphate hydrolases"/>
    <property type="match status" value="2"/>
</dbReference>
<dbReference type="FunFam" id="3.40.50.300:FF:002847">
    <property type="entry name" value="Predicted protein"/>
    <property type="match status" value="1"/>
</dbReference>
<dbReference type="SMART" id="SM00490">
    <property type="entry name" value="HELICc"/>
    <property type="match status" value="1"/>
</dbReference>
<name>A0A6S7IV44_PARCT</name>
<dbReference type="EC" id="5.6.2.4" evidence="6"/>
<keyword evidence="4" id="KW-0539">Nucleus</keyword>
<keyword evidence="3" id="KW-0413">Isomerase</keyword>
<dbReference type="GO" id="GO:0009378">
    <property type="term" value="F:four-way junction helicase activity"/>
    <property type="evidence" value="ECO:0007669"/>
    <property type="project" value="TreeGrafter"/>
</dbReference>
<dbReference type="Pfam" id="PF00271">
    <property type="entry name" value="Helicase_C"/>
    <property type="match status" value="1"/>
</dbReference>
<dbReference type="InterPro" id="IPR027417">
    <property type="entry name" value="P-loop_NTPase"/>
</dbReference>
<dbReference type="GO" id="GO:0005737">
    <property type="term" value="C:cytoplasm"/>
    <property type="evidence" value="ECO:0007669"/>
    <property type="project" value="TreeGrafter"/>
</dbReference>
<dbReference type="GO" id="GO:0043138">
    <property type="term" value="F:3'-5' DNA helicase activity"/>
    <property type="evidence" value="ECO:0007669"/>
    <property type="project" value="UniProtKB-EC"/>
</dbReference>
<keyword evidence="2" id="KW-0238">DNA-binding</keyword>
<dbReference type="GO" id="GO:0003677">
    <property type="term" value="F:DNA binding"/>
    <property type="evidence" value="ECO:0007669"/>
    <property type="project" value="UniProtKB-KW"/>
</dbReference>
<dbReference type="InterPro" id="IPR014001">
    <property type="entry name" value="Helicase_ATP-bd"/>
</dbReference>
<dbReference type="GO" id="GO:0005634">
    <property type="term" value="C:nucleus"/>
    <property type="evidence" value="ECO:0007669"/>
    <property type="project" value="TreeGrafter"/>
</dbReference>
<dbReference type="PANTHER" id="PTHR13710">
    <property type="entry name" value="DNA HELICASE RECQ FAMILY MEMBER"/>
    <property type="match status" value="1"/>
</dbReference>
<evidence type="ECO:0000256" key="6">
    <source>
        <dbReference type="ARBA" id="ARBA00034808"/>
    </source>
</evidence>
<dbReference type="PANTHER" id="PTHR13710:SF153">
    <property type="entry name" value="RECQ-LIKE DNA HELICASE BLM"/>
    <property type="match status" value="1"/>
</dbReference>